<organism evidence="1 2">
    <name type="scientific">Phanerochaete sordida</name>
    <dbReference type="NCBI Taxonomy" id="48140"/>
    <lineage>
        <taxon>Eukaryota</taxon>
        <taxon>Fungi</taxon>
        <taxon>Dikarya</taxon>
        <taxon>Basidiomycota</taxon>
        <taxon>Agaricomycotina</taxon>
        <taxon>Agaricomycetes</taxon>
        <taxon>Polyporales</taxon>
        <taxon>Phanerochaetaceae</taxon>
        <taxon>Phanerochaete</taxon>
    </lineage>
</organism>
<evidence type="ECO:0000313" key="1">
    <source>
        <dbReference type="EMBL" id="GJE99933.1"/>
    </source>
</evidence>
<keyword evidence="2" id="KW-1185">Reference proteome</keyword>
<dbReference type="Proteomes" id="UP000703269">
    <property type="component" value="Unassembled WGS sequence"/>
</dbReference>
<sequence>MRDILAAISQVRDWFKVTWWTGFKYHAYDFGRYSELKFESRDLPEAMEDVVGLTGNEYLV</sequence>
<dbReference type="EMBL" id="BPQB01000126">
    <property type="protein sequence ID" value="GJE99933.1"/>
    <property type="molecule type" value="Genomic_DNA"/>
</dbReference>
<dbReference type="AlphaFoldDB" id="A0A9P3GQD9"/>
<proteinExistence type="predicted"/>
<accession>A0A9P3GQD9</accession>
<evidence type="ECO:0000313" key="2">
    <source>
        <dbReference type="Proteomes" id="UP000703269"/>
    </source>
</evidence>
<protein>
    <submittedName>
        <fullName evidence="1">Uncharacterized protein</fullName>
    </submittedName>
</protein>
<gene>
    <name evidence="1" type="ORF">PsYK624_162090</name>
</gene>
<reference evidence="1 2" key="1">
    <citation type="submission" date="2021-08" db="EMBL/GenBank/DDBJ databases">
        <title>Draft Genome Sequence of Phanerochaete sordida strain YK-624.</title>
        <authorList>
            <person name="Mori T."/>
            <person name="Dohra H."/>
            <person name="Suzuki T."/>
            <person name="Kawagishi H."/>
            <person name="Hirai H."/>
        </authorList>
    </citation>
    <scope>NUCLEOTIDE SEQUENCE [LARGE SCALE GENOMIC DNA]</scope>
    <source>
        <strain evidence="1 2">YK-624</strain>
    </source>
</reference>
<comment type="caution">
    <text evidence="1">The sequence shown here is derived from an EMBL/GenBank/DDBJ whole genome shotgun (WGS) entry which is preliminary data.</text>
</comment>
<name>A0A9P3GQD9_9APHY</name>